<sequence>MKFFEINFCNVLSFNSCYLERVSSKYKIVLDDKRLNMSEQSINSFYFYFTQYRFDDQEFSVIKS</sequence>
<name>A0A3M7PY24_BRAPC</name>
<dbReference type="Proteomes" id="UP000276133">
    <property type="component" value="Unassembled WGS sequence"/>
</dbReference>
<protein>
    <submittedName>
        <fullName evidence="1">Uncharacterized protein</fullName>
    </submittedName>
</protein>
<comment type="caution">
    <text evidence="1">The sequence shown here is derived from an EMBL/GenBank/DDBJ whole genome shotgun (WGS) entry which is preliminary data.</text>
</comment>
<keyword evidence="2" id="KW-1185">Reference proteome</keyword>
<dbReference type="EMBL" id="REGN01008324">
    <property type="protein sequence ID" value="RNA03854.1"/>
    <property type="molecule type" value="Genomic_DNA"/>
</dbReference>
<evidence type="ECO:0000313" key="1">
    <source>
        <dbReference type="EMBL" id="RNA03854.1"/>
    </source>
</evidence>
<dbReference type="AlphaFoldDB" id="A0A3M7PY24"/>
<proteinExistence type="predicted"/>
<evidence type="ECO:0000313" key="2">
    <source>
        <dbReference type="Proteomes" id="UP000276133"/>
    </source>
</evidence>
<reference evidence="1 2" key="1">
    <citation type="journal article" date="2018" name="Sci. Rep.">
        <title>Genomic signatures of local adaptation to the degree of environmental predictability in rotifers.</title>
        <authorList>
            <person name="Franch-Gras L."/>
            <person name="Hahn C."/>
            <person name="Garcia-Roger E.M."/>
            <person name="Carmona M.J."/>
            <person name="Serra M."/>
            <person name="Gomez A."/>
        </authorList>
    </citation>
    <scope>NUCLEOTIDE SEQUENCE [LARGE SCALE GENOMIC DNA]</scope>
    <source>
        <strain evidence="1">HYR1</strain>
    </source>
</reference>
<organism evidence="1 2">
    <name type="scientific">Brachionus plicatilis</name>
    <name type="common">Marine rotifer</name>
    <name type="synonym">Brachionus muelleri</name>
    <dbReference type="NCBI Taxonomy" id="10195"/>
    <lineage>
        <taxon>Eukaryota</taxon>
        <taxon>Metazoa</taxon>
        <taxon>Spiralia</taxon>
        <taxon>Gnathifera</taxon>
        <taxon>Rotifera</taxon>
        <taxon>Eurotatoria</taxon>
        <taxon>Monogononta</taxon>
        <taxon>Pseudotrocha</taxon>
        <taxon>Ploima</taxon>
        <taxon>Brachionidae</taxon>
        <taxon>Brachionus</taxon>
    </lineage>
</organism>
<gene>
    <name evidence="1" type="ORF">BpHYR1_020161</name>
</gene>
<accession>A0A3M7PY24</accession>